<feature type="compositionally biased region" description="Basic and acidic residues" evidence="1">
    <location>
        <begin position="933"/>
        <end position="945"/>
    </location>
</feature>
<dbReference type="PROSITE" id="PS51293">
    <property type="entry name" value="SANT"/>
    <property type="match status" value="1"/>
</dbReference>
<feature type="domain" description="MPN" evidence="2">
    <location>
        <begin position="1297"/>
        <end position="1426"/>
    </location>
</feature>
<accession>A0ABP9YTZ5</accession>
<evidence type="ECO:0000259" key="2">
    <source>
        <dbReference type="PROSITE" id="PS50249"/>
    </source>
</evidence>
<dbReference type="InterPro" id="IPR037518">
    <property type="entry name" value="MPN"/>
</dbReference>
<feature type="region of interest" description="Disordered" evidence="1">
    <location>
        <begin position="1094"/>
        <end position="1259"/>
    </location>
</feature>
<dbReference type="SMART" id="SM00717">
    <property type="entry name" value="SANT"/>
    <property type="match status" value="1"/>
</dbReference>
<keyword evidence="5" id="KW-1185">Reference proteome</keyword>
<dbReference type="CDD" id="cd00167">
    <property type="entry name" value="SANT"/>
    <property type="match status" value="1"/>
</dbReference>
<dbReference type="Proteomes" id="UP001473302">
    <property type="component" value="Unassembled WGS sequence"/>
</dbReference>
<feature type="compositionally biased region" description="Basic and acidic residues" evidence="1">
    <location>
        <begin position="1150"/>
        <end position="1181"/>
    </location>
</feature>
<dbReference type="Gene3D" id="3.40.140.10">
    <property type="entry name" value="Cytidine Deaminase, domain 2"/>
    <property type="match status" value="1"/>
</dbReference>
<dbReference type="SUPFAM" id="SSF46689">
    <property type="entry name" value="Homeodomain-like"/>
    <property type="match status" value="1"/>
</dbReference>
<feature type="compositionally biased region" description="Low complexity" evidence="1">
    <location>
        <begin position="984"/>
        <end position="997"/>
    </location>
</feature>
<evidence type="ECO:0008006" key="6">
    <source>
        <dbReference type="Google" id="ProtNLM"/>
    </source>
</evidence>
<dbReference type="SMART" id="SM00232">
    <property type="entry name" value="JAB_MPN"/>
    <property type="match status" value="1"/>
</dbReference>
<reference evidence="4 5" key="1">
    <citation type="submission" date="2024-04" db="EMBL/GenBank/DDBJ databases">
        <title>genome sequences of Mucor flavus KT1a and Helicostylum pulchrum KT1b strains isolated from the surface of a dry-aged beef.</title>
        <authorList>
            <person name="Toyotome T."/>
            <person name="Hosono M."/>
            <person name="Torimaru M."/>
            <person name="Fukuda K."/>
            <person name="Mikami N."/>
        </authorList>
    </citation>
    <scope>NUCLEOTIDE SEQUENCE [LARGE SCALE GENOMIC DNA]</scope>
    <source>
        <strain evidence="4 5">KT1a</strain>
    </source>
</reference>
<dbReference type="Pfam" id="PF00249">
    <property type="entry name" value="Myb_DNA-binding"/>
    <property type="match status" value="1"/>
</dbReference>
<feature type="domain" description="SANT" evidence="3">
    <location>
        <begin position="1042"/>
        <end position="1087"/>
    </location>
</feature>
<dbReference type="Pfam" id="PF01398">
    <property type="entry name" value="JAB"/>
    <property type="match status" value="1"/>
</dbReference>
<dbReference type="InterPro" id="IPR017884">
    <property type="entry name" value="SANT_dom"/>
</dbReference>
<name>A0ABP9YTZ5_9FUNG</name>
<dbReference type="SUPFAM" id="SSF102712">
    <property type="entry name" value="JAB1/MPN domain"/>
    <property type="match status" value="1"/>
</dbReference>
<dbReference type="InterPro" id="IPR009057">
    <property type="entry name" value="Homeodomain-like_sf"/>
</dbReference>
<organism evidence="4 5">
    <name type="scientific">Mucor flavus</name>
    <dbReference type="NCBI Taxonomy" id="439312"/>
    <lineage>
        <taxon>Eukaryota</taxon>
        <taxon>Fungi</taxon>
        <taxon>Fungi incertae sedis</taxon>
        <taxon>Mucoromycota</taxon>
        <taxon>Mucoromycotina</taxon>
        <taxon>Mucoromycetes</taxon>
        <taxon>Mucorales</taxon>
        <taxon>Mucorineae</taxon>
        <taxon>Mucoraceae</taxon>
        <taxon>Mucor</taxon>
    </lineage>
</organism>
<dbReference type="InterPro" id="IPR000555">
    <property type="entry name" value="JAMM/MPN+_dom"/>
</dbReference>
<dbReference type="InterPro" id="IPR001005">
    <property type="entry name" value="SANT/Myb"/>
</dbReference>
<dbReference type="PANTHER" id="PTHR10410">
    <property type="entry name" value="EUKARYOTIC TRANSLATION INITIATION FACTOR 3 -RELATED"/>
    <property type="match status" value="1"/>
</dbReference>
<evidence type="ECO:0000313" key="4">
    <source>
        <dbReference type="EMBL" id="GAA5810341.1"/>
    </source>
</evidence>
<evidence type="ECO:0000259" key="3">
    <source>
        <dbReference type="PROSITE" id="PS51293"/>
    </source>
</evidence>
<dbReference type="PROSITE" id="PS50249">
    <property type="entry name" value="MPN"/>
    <property type="match status" value="1"/>
</dbReference>
<evidence type="ECO:0000313" key="5">
    <source>
        <dbReference type="Proteomes" id="UP001473302"/>
    </source>
</evidence>
<feature type="region of interest" description="Disordered" evidence="1">
    <location>
        <begin position="932"/>
        <end position="1013"/>
    </location>
</feature>
<protein>
    <recommendedName>
        <fullName evidence="6">MPN domain-containing protein</fullName>
    </recommendedName>
</protein>
<proteinExistence type="predicted"/>
<feature type="compositionally biased region" description="Low complexity" evidence="1">
    <location>
        <begin position="1224"/>
        <end position="1236"/>
    </location>
</feature>
<gene>
    <name evidence="4" type="ORF">MFLAVUS_003762</name>
</gene>
<dbReference type="EMBL" id="BAABUK010000007">
    <property type="protein sequence ID" value="GAA5810341.1"/>
    <property type="molecule type" value="Genomic_DNA"/>
</dbReference>
<evidence type="ECO:0000256" key="1">
    <source>
        <dbReference type="SAM" id="MobiDB-lite"/>
    </source>
</evidence>
<feature type="compositionally biased region" description="Basic and acidic residues" evidence="1">
    <location>
        <begin position="1000"/>
        <end position="1013"/>
    </location>
</feature>
<comment type="caution">
    <text evidence="4">The sequence shown here is derived from an EMBL/GenBank/DDBJ whole genome shotgun (WGS) entry which is preliminary data.</text>
</comment>
<sequence length="1545" mass="176482">MSHFCSDQDLISLSNAILSCIPTKSLNKDQKPLVLAIRKLKRFITSDAQKIITWNYNTLKARNSNKEMSDPVNQALVDFMKDCILFHEAVYNTSPLDTLFDLVKRETGHMTWLLCLVGEKLPKLIATRLHKYLILGFAYCTNPFLSPPTGPLNDEQKNIVYMGDKVFSHLLSMEKNKQIVIDSLLDLIDQYFIWIKDSEPLTTDIQKYTLGYFLSLPKVAPALFNESWSPLFKRLFKDNAAGSMFLYEKNISSSIVKHTSGEIQDISTVFPYWLTTIAFDSNGLIMKHAMDVAIMLDTLGHDDRLELSYLIPTGDKSILDTLRPSLEKLDLKPTSIDLIDWSISSMKKGRGVDDLKIPLFLLQLVVLKKDIDKESVVDMFVQLIIRLDRPKEDETCNEGARYLILSLVSSTEIKWPGIFQLVLESIFSRAIAMHIADSEGSVNVEKILSNLAMLFEEQNDVAKPGFQAFKAYLTSHWRQVLLLFLNHPSMECRAMGYRVLRNSRFWENTNTAEGCDAQTISKLLIDAWFRHVKGRYVRFGQEEDISVVEEQQSLVAHCCQNTELAKTMLSFAIDCILGGALEIFPTVDVNALQQEKLSLYDKVVREGGHHQPHHLFKKPPQFVTTIDFQKQEGEEEGFIDVRDEIYVDNIERTAALFFQFSELPTLSSDQYLDINRHILNRLSAIWVPNAVSLDTYDDVLPRNIPYQCDIAIGNAFKDHPVLFIIFEKYTSDHNTSTKDYPMTNDIIRSILVYFIVFWNMKEVVNIPTTLKFATQLEETTRLLFLLKPVLPEFLVNSYHVFPFMSAKDLGDILFQVIWYYLRWSNTNTNIPGIKKVVTTNNNDELTEKCKKRLLTICENRLKVLASAPTWHTSLKTIIFDMAAKKVNKIKSNEPISQDQEEEMSSALIAQLLAEDNMSHGDGNYYAEYSNDARGYDPYHTQRDNDNSYDENSEDDFDPKKKKYVSKKDVAKRGRKRKAPPASIKSVEPEVSVTSEPTETSEEKSVPKELKQPKEPKELKEYVKPAKKAKKPVQEGCNSGVYNELEEKNFLEGLELFGRDWGKLQKHVATRDSNSIRSHAQKHFIKMFRDKIPLPDKIRESGEGYTLSGKPLDPNSAAAKPYLSRNGGASSTKPAKKPQAKVDDPMQGVEHQQKVEENEVKVQEKTEQKEEQEKMEEEKTEPKSTQAMEIDEITKAVETQTKELTIGDDDKKTVMSNLKEKKTKSATPSPSNSSTTSDPYDAQGRTNYSTSRLRRQRDQASVNYGQISKDDDPLTMIKCEPFTGKPGSNTSGCQPFEIEVDSNVLLAMDFHAHLMTTEVIGFLAGEWDKDTMRMSIREAFPCRSIETGQNDVNVEMDPASAIEARHLIDERNLKVVGWYHSHPTFIPDPSLVDIENQRNYQVLCRDNHHHEDMGHVTLEPFVGAIVGPYDPALPGSSSVINWFHVSNTNSERPVPKKLIYELNENDKLNEVETERLFDLLATYKESSEKVVFAEHWRQDADESKLQKMIKSLGSRMPWIQRQLKSEDQLPVEDLFLNKVQSSLKDW</sequence>
<dbReference type="Gene3D" id="1.10.10.60">
    <property type="entry name" value="Homeodomain-like"/>
    <property type="match status" value="1"/>
</dbReference>
<feature type="compositionally biased region" description="Acidic residues" evidence="1">
    <location>
        <begin position="946"/>
        <end position="956"/>
    </location>
</feature>
<dbReference type="InterPro" id="IPR050242">
    <property type="entry name" value="JAMM_MPN+_peptidase_M67A"/>
</dbReference>